<dbReference type="SUPFAM" id="SSF52200">
    <property type="entry name" value="Toll/Interleukin receptor TIR domain"/>
    <property type="match status" value="1"/>
</dbReference>
<dbReference type="AlphaFoldDB" id="A0A7M7HHU6"/>
<evidence type="ECO:0000256" key="5">
    <source>
        <dbReference type="ARBA" id="ARBA00023136"/>
    </source>
</evidence>
<protein>
    <recommendedName>
        <fullName evidence="8">TIR domain-containing protein</fullName>
    </recommendedName>
</protein>
<keyword evidence="6" id="KW-0325">Glycoprotein</keyword>
<keyword evidence="4 7" id="KW-1133">Transmembrane helix</keyword>
<dbReference type="GO" id="GO:0016020">
    <property type="term" value="C:membrane"/>
    <property type="evidence" value="ECO:0007669"/>
    <property type="project" value="UniProtKB-SubCell"/>
</dbReference>
<keyword evidence="5 7" id="KW-0472">Membrane</keyword>
<evidence type="ECO:0000256" key="4">
    <source>
        <dbReference type="ARBA" id="ARBA00022989"/>
    </source>
</evidence>
<dbReference type="Gene3D" id="3.40.50.10140">
    <property type="entry name" value="Toll/interleukin-1 receptor homology (TIR) domain"/>
    <property type="match status" value="1"/>
</dbReference>
<dbReference type="InterPro" id="IPR000157">
    <property type="entry name" value="TIR_dom"/>
</dbReference>
<evidence type="ECO:0000256" key="6">
    <source>
        <dbReference type="ARBA" id="ARBA00023180"/>
    </source>
</evidence>
<dbReference type="GeneID" id="105440655"/>
<evidence type="ECO:0000313" key="9">
    <source>
        <dbReference type="EnsemblMetazoa" id="XP_011669383"/>
    </source>
</evidence>
<dbReference type="SMART" id="SM00255">
    <property type="entry name" value="TIR"/>
    <property type="match status" value="1"/>
</dbReference>
<dbReference type="PANTHER" id="PTHR24368:SF210">
    <property type="entry name" value="SURFACE ANTIGEN BSPA-LIKE"/>
    <property type="match status" value="1"/>
</dbReference>
<evidence type="ECO:0000256" key="1">
    <source>
        <dbReference type="ARBA" id="ARBA00004479"/>
    </source>
</evidence>
<evidence type="ECO:0000259" key="8">
    <source>
        <dbReference type="PROSITE" id="PS50104"/>
    </source>
</evidence>
<evidence type="ECO:0000256" key="2">
    <source>
        <dbReference type="ARBA" id="ARBA00009634"/>
    </source>
</evidence>
<feature type="transmembrane region" description="Helical" evidence="7">
    <location>
        <begin position="106"/>
        <end position="126"/>
    </location>
</feature>
<dbReference type="Proteomes" id="UP000007110">
    <property type="component" value="Unassembled WGS sequence"/>
</dbReference>
<evidence type="ECO:0000313" key="10">
    <source>
        <dbReference type="Proteomes" id="UP000007110"/>
    </source>
</evidence>
<sequence>MAITDVPRDFFDPFRGKRLSYLLLQQNEFKCYPSIFANLTSVYEMVLETFHIGVLEPAFFDGMKELRSLTASNTKLEQINPSGSSWKIDLRELDLSENNLQMLSPFAFKGFSVVIVVIVIVIVYHYRWQLRYKLFLLRLSILGYREILDEYDREDYDFDIYVISTEDDENWIQDKLKPYFQGLPYYKRSRNVFTEDDLPLGRHRMETIDRVLQKSFKILVLLSETACADGWFLDCFRMAMDEVADTQTEKIVVVFLQNIEEDVMPFYVRWYMGGQGPYVEWVEDDDEGQKYFWKRLEKCLSVNRKRNHLIPAE</sequence>
<dbReference type="RefSeq" id="XP_011669383.1">
    <property type="nucleotide sequence ID" value="XM_011671081.1"/>
</dbReference>
<accession>A0A7M7HHU6</accession>
<dbReference type="GO" id="GO:0007165">
    <property type="term" value="P:signal transduction"/>
    <property type="evidence" value="ECO:0007669"/>
    <property type="project" value="InterPro"/>
</dbReference>
<dbReference type="PANTHER" id="PTHR24368">
    <property type="entry name" value="AMPHOTERIN-INDUCED PROTEIN"/>
    <property type="match status" value="1"/>
</dbReference>
<dbReference type="InterPro" id="IPR031283">
    <property type="entry name" value="AMIGO"/>
</dbReference>
<dbReference type="InParanoid" id="A0A7M7HHU6"/>
<dbReference type="KEGG" id="spu:105440655"/>
<feature type="domain" description="TIR" evidence="8">
    <location>
        <begin position="156"/>
        <end position="300"/>
    </location>
</feature>
<dbReference type="Gene3D" id="3.80.10.10">
    <property type="entry name" value="Ribonuclease Inhibitor"/>
    <property type="match status" value="1"/>
</dbReference>
<dbReference type="PROSITE" id="PS50104">
    <property type="entry name" value="TIR"/>
    <property type="match status" value="1"/>
</dbReference>
<reference evidence="10" key="1">
    <citation type="submission" date="2015-02" db="EMBL/GenBank/DDBJ databases">
        <title>Genome sequencing for Strongylocentrotus purpuratus.</title>
        <authorList>
            <person name="Murali S."/>
            <person name="Liu Y."/>
            <person name="Vee V."/>
            <person name="English A."/>
            <person name="Wang M."/>
            <person name="Skinner E."/>
            <person name="Han Y."/>
            <person name="Muzny D.M."/>
            <person name="Worley K.C."/>
            <person name="Gibbs R.A."/>
        </authorList>
    </citation>
    <scope>NUCLEOTIDE SEQUENCE</scope>
</reference>
<dbReference type="OrthoDB" id="676979at2759"/>
<name>A0A7M7HHU6_STRPU</name>
<comment type="similarity">
    <text evidence="2">Belongs to the Toll-like receptor family.</text>
</comment>
<evidence type="ECO:0000256" key="7">
    <source>
        <dbReference type="SAM" id="Phobius"/>
    </source>
</evidence>
<keyword evidence="10" id="KW-1185">Reference proteome</keyword>
<dbReference type="InterPro" id="IPR032675">
    <property type="entry name" value="LRR_dom_sf"/>
</dbReference>
<dbReference type="SUPFAM" id="SSF52058">
    <property type="entry name" value="L domain-like"/>
    <property type="match status" value="1"/>
</dbReference>
<dbReference type="PROSITE" id="PS51450">
    <property type="entry name" value="LRR"/>
    <property type="match status" value="1"/>
</dbReference>
<dbReference type="Pfam" id="PF01582">
    <property type="entry name" value="TIR"/>
    <property type="match status" value="1"/>
</dbReference>
<dbReference type="EnsemblMetazoa" id="XM_011671081">
    <property type="protein sequence ID" value="XP_011669383"/>
    <property type="gene ID" value="LOC105440655"/>
</dbReference>
<reference evidence="9" key="2">
    <citation type="submission" date="2021-01" db="UniProtKB">
        <authorList>
            <consortium name="EnsemblMetazoa"/>
        </authorList>
    </citation>
    <scope>IDENTIFICATION</scope>
</reference>
<keyword evidence="3 7" id="KW-0812">Transmembrane</keyword>
<organism evidence="9 10">
    <name type="scientific">Strongylocentrotus purpuratus</name>
    <name type="common">Purple sea urchin</name>
    <dbReference type="NCBI Taxonomy" id="7668"/>
    <lineage>
        <taxon>Eukaryota</taxon>
        <taxon>Metazoa</taxon>
        <taxon>Echinodermata</taxon>
        <taxon>Eleutherozoa</taxon>
        <taxon>Echinozoa</taxon>
        <taxon>Echinoidea</taxon>
        <taxon>Euechinoidea</taxon>
        <taxon>Echinacea</taxon>
        <taxon>Camarodonta</taxon>
        <taxon>Echinidea</taxon>
        <taxon>Strongylocentrotidae</taxon>
        <taxon>Strongylocentrotus</taxon>
    </lineage>
</organism>
<comment type="subcellular location">
    <subcellularLocation>
        <location evidence="1">Membrane</location>
        <topology evidence="1">Single-pass type I membrane protein</topology>
    </subcellularLocation>
</comment>
<dbReference type="InterPro" id="IPR001611">
    <property type="entry name" value="Leu-rich_rpt"/>
</dbReference>
<proteinExistence type="inferred from homology"/>
<dbReference type="InterPro" id="IPR035897">
    <property type="entry name" value="Toll_tir_struct_dom_sf"/>
</dbReference>
<evidence type="ECO:0000256" key="3">
    <source>
        <dbReference type="ARBA" id="ARBA00022692"/>
    </source>
</evidence>